<name>A0ABT0RPW0_9SPHN</name>
<proteinExistence type="predicted"/>
<gene>
    <name evidence="2" type="ORF">LZ536_11530</name>
</gene>
<feature type="signal peptide" evidence="1">
    <location>
        <begin position="1"/>
        <end position="29"/>
    </location>
</feature>
<keyword evidence="3" id="KW-1185">Reference proteome</keyword>
<protein>
    <submittedName>
        <fullName evidence="2">Uncharacterized protein</fullName>
    </submittedName>
</protein>
<comment type="caution">
    <text evidence="2">The sequence shown here is derived from an EMBL/GenBank/DDBJ whole genome shotgun (WGS) entry which is preliminary data.</text>
</comment>
<dbReference type="Proteomes" id="UP001165363">
    <property type="component" value="Unassembled WGS sequence"/>
</dbReference>
<keyword evidence="1" id="KW-0732">Signal</keyword>
<feature type="chain" id="PRO_5045405426" evidence="1">
    <location>
        <begin position="30"/>
        <end position="145"/>
    </location>
</feature>
<organism evidence="2 3">
    <name type="scientific">Sphingomonas alba</name>
    <dbReference type="NCBI Taxonomy" id="2908208"/>
    <lineage>
        <taxon>Bacteria</taxon>
        <taxon>Pseudomonadati</taxon>
        <taxon>Pseudomonadota</taxon>
        <taxon>Alphaproteobacteria</taxon>
        <taxon>Sphingomonadales</taxon>
        <taxon>Sphingomonadaceae</taxon>
        <taxon>Sphingomonas</taxon>
    </lineage>
</organism>
<sequence>MTRSFLMLSLGLPGALLLASAASSQTSPAARPAALCVAPGGNGFAPCPIARGGQTIRLQVATTDLPIDAINLRFTEDAPAGQAPRTATEVIPPSRSRDGSYEVTIPAELCTTGRGTTGSFEVQHVFSAFNDTVVPKSLGTLTIAC</sequence>
<evidence type="ECO:0000313" key="2">
    <source>
        <dbReference type="EMBL" id="MCL6684525.1"/>
    </source>
</evidence>
<dbReference type="EMBL" id="JAMGBD010000002">
    <property type="protein sequence ID" value="MCL6684525.1"/>
    <property type="molecule type" value="Genomic_DNA"/>
</dbReference>
<reference evidence="2" key="1">
    <citation type="submission" date="2022-05" db="EMBL/GenBank/DDBJ databases">
        <authorList>
            <person name="Jo J.-H."/>
            <person name="Im W.-T."/>
        </authorList>
    </citation>
    <scope>NUCLEOTIDE SEQUENCE</scope>
    <source>
        <strain evidence="2">SE158</strain>
    </source>
</reference>
<accession>A0ABT0RPW0</accession>
<dbReference type="RefSeq" id="WP_249848932.1">
    <property type="nucleotide sequence ID" value="NZ_JAMGBD010000002.1"/>
</dbReference>
<evidence type="ECO:0000313" key="3">
    <source>
        <dbReference type="Proteomes" id="UP001165363"/>
    </source>
</evidence>
<evidence type="ECO:0000256" key="1">
    <source>
        <dbReference type="SAM" id="SignalP"/>
    </source>
</evidence>